<keyword evidence="5" id="KW-1185">Reference proteome</keyword>
<dbReference type="EMBL" id="CZDF01000156">
    <property type="protein sequence ID" value="CUR33138.1"/>
    <property type="molecule type" value="Genomic_DNA"/>
</dbReference>
<dbReference type="InterPro" id="IPR019606">
    <property type="entry name" value="GerMN"/>
</dbReference>
<dbReference type="AlphaFoldDB" id="A0A1J1LMA2"/>
<sequence length="208" mass="22281">MEDPQNNRIIPIRIVAGIATVLIAVGAGLTWWTSTSRSPQEPVISSPDTTSPSPLISPSPSQTVEKTLAIYWVKDTNGKQTIVAQPVQIQAQNDPTAFLTVAFDQLLTSSPDANQLSEIPKGTTIQQLTTNNDDVYIDLSPEFTQGGGSTSMTGRLGQVVYTATTLNPNSKVWLSVGGKPLTVLGGEGLEIPQPITRPIFEKEFLPVP</sequence>
<feature type="compositionally biased region" description="Low complexity" evidence="1">
    <location>
        <begin position="42"/>
        <end position="61"/>
    </location>
</feature>
<evidence type="ECO:0000313" key="4">
    <source>
        <dbReference type="EMBL" id="CUR33138.1"/>
    </source>
</evidence>
<dbReference type="OrthoDB" id="510914at2"/>
<dbReference type="STRING" id="671072.PL9214500385"/>
<dbReference type="Pfam" id="PF10646">
    <property type="entry name" value="Germane"/>
    <property type="match status" value="1"/>
</dbReference>
<reference evidence="5" key="1">
    <citation type="submission" date="2015-10" db="EMBL/GenBank/DDBJ databases">
        <authorList>
            <person name="Regsiter A."/>
            <person name="william w."/>
        </authorList>
    </citation>
    <scope>NUCLEOTIDE SEQUENCE [LARGE SCALE GENOMIC DNA]</scope>
</reference>
<feature type="transmembrane region" description="Helical" evidence="2">
    <location>
        <begin position="12"/>
        <end position="32"/>
    </location>
</feature>
<organism evidence="4 5">
    <name type="scientific">Planktothrix tepida PCC 9214</name>
    <dbReference type="NCBI Taxonomy" id="671072"/>
    <lineage>
        <taxon>Bacteria</taxon>
        <taxon>Bacillati</taxon>
        <taxon>Cyanobacteriota</taxon>
        <taxon>Cyanophyceae</taxon>
        <taxon>Oscillatoriophycideae</taxon>
        <taxon>Oscillatoriales</taxon>
        <taxon>Microcoleaceae</taxon>
        <taxon>Planktothrix</taxon>
    </lineage>
</organism>
<accession>A0A1J1LMA2</accession>
<evidence type="ECO:0000256" key="2">
    <source>
        <dbReference type="SAM" id="Phobius"/>
    </source>
</evidence>
<evidence type="ECO:0000313" key="5">
    <source>
        <dbReference type="Proteomes" id="UP000184315"/>
    </source>
</evidence>
<protein>
    <recommendedName>
        <fullName evidence="3">GerMN domain-containing protein</fullName>
    </recommendedName>
</protein>
<name>A0A1J1LMA2_9CYAN</name>
<feature type="region of interest" description="Disordered" evidence="1">
    <location>
        <begin position="34"/>
        <end position="61"/>
    </location>
</feature>
<dbReference type="SMART" id="SM00909">
    <property type="entry name" value="Germane"/>
    <property type="match status" value="1"/>
</dbReference>
<proteinExistence type="predicted"/>
<keyword evidence="2" id="KW-0812">Transmembrane</keyword>
<dbReference type="Proteomes" id="UP000184315">
    <property type="component" value="Unassembled WGS sequence"/>
</dbReference>
<keyword evidence="2" id="KW-0472">Membrane</keyword>
<dbReference type="RefSeq" id="WP_072719781.1">
    <property type="nucleotide sequence ID" value="NZ_LN889802.1"/>
</dbReference>
<evidence type="ECO:0000256" key="1">
    <source>
        <dbReference type="SAM" id="MobiDB-lite"/>
    </source>
</evidence>
<evidence type="ECO:0000259" key="3">
    <source>
        <dbReference type="SMART" id="SM00909"/>
    </source>
</evidence>
<feature type="domain" description="GerMN" evidence="3">
    <location>
        <begin position="99"/>
        <end position="185"/>
    </location>
</feature>
<keyword evidence="2" id="KW-1133">Transmembrane helix</keyword>
<gene>
    <name evidence="4" type="ORF">PL9214500385</name>
</gene>